<evidence type="ECO:0000256" key="2">
    <source>
        <dbReference type="ARBA" id="ARBA00022452"/>
    </source>
</evidence>
<dbReference type="GO" id="GO:1990281">
    <property type="term" value="C:efflux pump complex"/>
    <property type="evidence" value="ECO:0007669"/>
    <property type="project" value="TreeGrafter"/>
</dbReference>
<dbReference type="InterPro" id="IPR051906">
    <property type="entry name" value="TolC-like"/>
</dbReference>
<dbReference type="Gene3D" id="1.20.1600.10">
    <property type="entry name" value="Outer membrane efflux proteins (OEP)"/>
    <property type="match status" value="1"/>
</dbReference>
<reference evidence="7 8" key="1">
    <citation type="submission" date="2018-04" db="EMBL/GenBank/DDBJ databases">
        <title>Massilia violaceinigra sp. nov., a novel purple-pigmented bacterium isolated from Tianshan glacier, Xinjiang, China.</title>
        <authorList>
            <person name="Wang H."/>
        </authorList>
    </citation>
    <scope>NUCLEOTIDE SEQUENCE [LARGE SCALE GENOMIC DNA]</scope>
    <source>
        <strain evidence="7 8">B448-2</strain>
    </source>
</reference>
<dbReference type="GO" id="GO:0015562">
    <property type="term" value="F:efflux transmembrane transporter activity"/>
    <property type="evidence" value="ECO:0007669"/>
    <property type="project" value="InterPro"/>
</dbReference>
<feature type="region of interest" description="Disordered" evidence="6">
    <location>
        <begin position="483"/>
        <end position="506"/>
    </location>
</feature>
<gene>
    <name evidence="7" type="ORF">C7C56_009560</name>
</gene>
<evidence type="ECO:0000256" key="6">
    <source>
        <dbReference type="SAM" id="MobiDB-lite"/>
    </source>
</evidence>
<dbReference type="PANTHER" id="PTHR30026">
    <property type="entry name" value="OUTER MEMBRANE PROTEIN TOLC"/>
    <property type="match status" value="1"/>
</dbReference>
<accession>A0A2U2HMX8</accession>
<organism evidence="7 8">
    <name type="scientific">Massilia glaciei</name>
    <dbReference type="NCBI Taxonomy" id="1524097"/>
    <lineage>
        <taxon>Bacteria</taxon>
        <taxon>Pseudomonadati</taxon>
        <taxon>Pseudomonadota</taxon>
        <taxon>Betaproteobacteria</taxon>
        <taxon>Burkholderiales</taxon>
        <taxon>Oxalobacteraceae</taxon>
        <taxon>Telluria group</taxon>
        <taxon>Massilia</taxon>
    </lineage>
</organism>
<evidence type="ECO:0000313" key="7">
    <source>
        <dbReference type="EMBL" id="PWF48874.1"/>
    </source>
</evidence>
<dbReference type="OrthoDB" id="9764652at2"/>
<dbReference type="PANTHER" id="PTHR30026:SF20">
    <property type="entry name" value="OUTER MEMBRANE PROTEIN TOLC"/>
    <property type="match status" value="1"/>
</dbReference>
<feature type="compositionally biased region" description="Low complexity" evidence="6">
    <location>
        <begin position="495"/>
        <end position="506"/>
    </location>
</feature>
<name>A0A2U2HMX8_9BURK</name>
<sequence>MLAALMLLSGCASVTPEPVGGPELLRQSGLDRAFAARGVAPIGGPVSLDEAMARALKYNLDRRGRMMEEAVAMNLLATSKYDMLPKLLAAAGYRHRNSDATTRAVDSVTGAPSLANPFISSEREHTVSDLGLTWNLLDFGLSYVAAKQNADRRLIAAERRRKAMHLLMQDVRTAFWRTASAQKLRATIRDSIVMAEGALADARQAEAERLRSPIDSLRYQRQVLENLRLLEGIDQELASARIELANFINAPLSHDLIVVEPAEQLSSAILEQSVEALELRAIANNADLREQHYNARIAHAETRKVMLRMFPNLNLNAGLKYDTDKYLVNNQWSETGAQISFNLFNLLSMPAQQRLADSGVALADQRRVTAQMAILAQVHLARLHYGNALQQFRRADAIWNVDERINQHGANRAQTQTQSKLEKVSNNTTAILSLLRRYQALALAHAAASKLQAVLGMEPAVANQVGLPLDQLTAAIGSALRHENQFGTPPPAPAAAPAAAPATLEP</sequence>
<keyword evidence="8" id="KW-1185">Reference proteome</keyword>
<evidence type="ECO:0000313" key="8">
    <source>
        <dbReference type="Proteomes" id="UP000241421"/>
    </source>
</evidence>
<evidence type="ECO:0000256" key="3">
    <source>
        <dbReference type="ARBA" id="ARBA00022692"/>
    </source>
</evidence>
<keyword evidence="5" id="KW-0998">Cell outer membrane</keyword>
<dbReference type="AlphaFoldDB" id="A0A2U2HMX8"/>
<keyword evidence="2" id="KW-1134">Transmembrane beta strand</keyword>
<dbReference type="EMBL" id="PXWF02000126">
    <property type="protein sequence ID" value="PWF48874.1"/>
    <property type="molecule type" value="Genomic_DNA"/>
</dbReference>
<dbReference type="SUPFAM" id="SSF56954">
    <property type="entry name" value="Outer membrane efflux proteins (OEP)"/>
    <property type="match status" value="1"/>
</dbReference>
<protein>
    <submittedName>
        <fullName evidence="7">TolC family protein</fullName>
    </submittedName>
</protein>
<comment type="caution">
    <text evidence="7">The sequence shown here is derived from an EMBL/GenBank/DDBJ whole genome shotgun (WGS) entry which is preliminary data.</text>
</comment>
<keyword evidence="3" id="KW-0812">Transmembrane</keyword>
<comment type="subcellular location">
    <subcellularLocation>
        <location evidence="1">Cell outer membrane</location>
    </subcellularLocation>
</comment>
<proteinExistence type="predicted"/>
<dbReference type="GO" id="GO:0009279">
    <property type="term" value="C:cell outer membrane"/>
    <property type="evidence" value="ECO:0007669"/>
    <property type="project" value="UniProtKB-SubCell"/>
</dbReference>
<evidence type="ECO:0000256" key="5">
    <source>
        <dbReference type="ARBA" id="ARBA00023237"/>
    </source>
</evidence>
<dbReference type="Proteomes" id="UP000241421">
    <property type="component" value="Unassembled WGS sequence"/>
</dbReference>
<evidence type="ECO:0000256" key="1">
    <source>
        <dbReference type="ARBA" id="ARBA00004442"/>
    </source>
</evidence>
<keyword evidence="4" id="KW-0472">Membrane</keyword>
<dbReference type="GO" id="GO:0015288">
    <property type="term" value="F:porin activity"/>
    <property type="evidence" value="ECO:0007669"/>
    <property type="project" value="TreeGrafter"/>
</dbReference>
<evidence type="ECO:0000256" key="4">
    <source>
        <dbReference type="ARBA" id="ARBA00023136"/>
    </source>
</evidence>